<sequence length="44" mass="4745">MLGDTALVLSFLWKSFNTNAGSGSVSMHLGLNDKYTCIKLLLLA</sequence>
<name>A0AAV1Z984_9ARAC</name>
<reference evidence="1 2" key="1">
    <citation type="submission" date="2024-04" db="EMBL/GenBank/DDBJ databases">
        <authorList>
            <person name="Rising A."/>
            <person name="Reimegard J."/>
            <person name="Sonavane S."/>
            <person name="Akerstrom W."/>
            <person name="Nylinder S."/>
            <person name="Hedman E."/>
            <person name="Kallberg Y."/>
        </authorList>
    </citation>
    <scope>NUCLEOTIDE SEQUENCE [LARGE SCALE GENOMIC DNA]</scope>
</reference>
<evidence type="ECO:0000313" key="2">
    <source>
        <dbReference type="Proteomes" id="UP001497382"/>
    </source>
</evidence>
<protein>
    <submittedName>
        <fullName evidence="1">Uncharacterized protein</fullName>
    </submittedName>
</protein>
<evidence type="ECO:0000313" key="1">
    <source>
        <dbReference type="EMBL" id="CAL1268163.1"/>
    </source>
</evidence>
<dbReference type="AlphaFoldDB" id="A0AAV1Z984"/>
<organism evidence="1 2">
    <name type="scientific">Larinioides sclopetarius</name>
    <dbReference type="NCBI Taxonomy" id="280406"/>
    <lineage>
        <taxon>Eukaryota</taxon>
        <taxon>Metazoa</taxon>
        <taxon>Ecdysozoa</taxon>
        <taxon>Arthropoda</taxon>
        <taxon>Chelicerata</taxon>
        <taxon>Arachnida</taxon>
        <taxon>Araneae</taxon>
        <taxon>Araneomorphae</taxon>
        <taxon>Entelegynae</taxon>
        <taxon>Araneoidea</taxon>
        <taxon>Araneidae</taxon>
        <taxon>Larinioides</taxon>
    </lineage>
</organism>
<proteinExistence type="predicted"/>
<comment type="caution">
    <text evidence="1">The sequence shown here is derived from an EMBL/GenBank/DDBJ whole genome shotgun (WGS) entry which is preliminary data.</text>
</comment>
<keyword evidence="2" id="KW-1185">Reference proteome</keyword>
<accession>A0AAV1Z984</accession>
<dbReference type="EMBL" id="CAXIEN010000032">
    <property type="protein sequence ID" value="CAL1268163.1"/>
    <property type="molecule type" value="Genomic_DNA"/>
</dbReference>
<gene>
    <name evidence="1" type="ORF">LARSCL_LOCUS4025</name>
</gene>
<dbReference type="Proteomes" id="UP001497382">
    <property type="component" value="Unassembled WGS sequence"/>
</dbReference>